<dbReference type="InterPro" id="IPR042461">
    <property type="entry name" value="LapD_MoxY_peri_C"/>
</dbReference>
<dbReference type="InterPro" id="IPR001633">
    <property type="entry name" value="EAL_dom"/>
</dbReference>
<gene>
    <name evidence="5" type="ORF">LG219_12715</name>
</gene>
<dbReference type="Gene3D" id="3.20.20.450">
    <property type="entry name" value="EAL domain"/>
    <property type="match status" value="1"/>
</dbReference>
<dbReference type="CDD" id="cd01948">
    <property type="entry name" value="EAL"/>
    <property type="match status" value="1"/>
</dbReference>
<comment type="caution">
    <text evidence="5">The sequence shown here is derived from an EMBL/GenBank/DDBJ whole genome shotgun (WGS) entry which is preliminary data.</text>
</comment>
<feature type="domain" description="HAMP" evidence="3">
    <location>
        <begin position="170"/>
        <end position="221"/>
    </location>
</feature>
<feature type="transmembrane region" description="Helical" evidence="1">
    <location>
        <begin position="150"/>
        <end position="169"/>
    </location>
</feature>
<feature type="domain" description="EAL" evidence="2">
    <location>
        <begin position="398"/>
        <end position="635"/>
    </location>
</feature>
<dbReference type="Pfam" id="PF16448">
    <property type="entry name" value="LapD_MoxY_N"/>
    <property type="match status" value="1"/>
</dbReference>
<evidence type="ECO:0000313" key="5">
    <source>
        <dbReference type="EMBL" id="MCB5197130.1"/>
    </source>
</evidence>
<dbReference type="Gene3D" id="6.20.270.20">
    <property type="entry name" value="LapD/MoxY periplasmic domain"/>
    <property type="match status" value="1"/>
</dbReference>
<dbReference type="PANTHER" id="PTHR33121">
    <property type="entry name" value="CYCLIC DI-GMP PHOSPHODIESTERASE PDEF"/>
    <property type="match status" value="1"/>
</dbReference>
<proteinExistence type="predicted"/>
<sequence length="635" mass="71067">MSLIRQVLLLIIISTLLAFMVSLIVSTLSARDYLQQQLFTQSSDNASSLALSLSQQAEDPAMIELMTSALFDSGHFELIRFRDPHKKIIIELKNKELPSHVPSWFMQLFPIDVASGQALVNKGWQQAGAVEVRAHSKFAYESLWSGVVKLFFWIIGGGVLVALLVWALFNRVRQPISQMIAQAEAISERRFITIAEPPYIELRRVVGAMNSMVVRIKQMFDEQSERIDQLHQDVNRDKVTGLVNRAFFMGRLSGLLNDEDRSGHGFLLLLRLKDLAEINQNLGRQATDQLLSQIATCLARWDDQGEEWVAARLNGCDFALTTPDLENPAEFVAQLLASLTELSSMENFIHIGYSEFIQGESIGALLARTDAAMAQAENQGVISAVAATIDVAFVSHPNTYWRECLQQAVQSQQFVAAQYPALDWQGKVIHQELMLRLPEVGRDHLLSAGVFMPFAKRFGLTAELDLAAVRLAVKELTQHSTHFAVNLDIESLSNLPFRAELVKILQGLSPETRARLWFDINGNSFTQEFETLATFAAEMNQLNVKVGIEHFGRAVSSMLRLYDLPLAYLKIDGSYILDIDQHTGNQRLLKEVVRMADSLGILTIAEQVRTEAEWSKLKELGLSGVTGLITKDKLK</sequence>
<dbReference type="PROSITE" id="PS50885">
    <property type="entry name" value="HAMP"/>
    <property type="match status" value="1"/>
</dbReference>
<keyword evidence="1" id="KW-0472">Membrane</keyword>
<dbReference type="SMART" id="SM00052">
    <property type="entry name" value="EAL"/>
    <property type="match status" value="1"/>
</dbReference>
<dbReference type="PANTHER" id="PTHR33121:SF70">
    <property type="entry name" value="SIGNALING PROTEIN YKOW"/>
    <property type="match status" value="1"/>
</dbReference>
<organism evidence="5 6">
    <name type="scientific">Deefgea salmonis</name>
    <dbReference type="NCBI Taxonomy" id="2875502"/>
    <lineage>
        <taxon>Bacteria</taxon>
        <taxon>Pseudomonadati</taxon>
        <taxon>Pseudomonadota</taxon>
        <taxon>Betaproteobacteria</taxon>
        <taxon>Neisseriales</taxon>
        <taxon>Chitinibacteraceae</taxon>
        <taxon>Deefgea</taxon>
    </lineage>
</organism>
<evidence type="ECO:0000259" key="3">
    <source>
        <dbReference type="PROSITE" id="PS50885"/>
    </source>
</evidence>
<keyword evidence="1" id="KW-1133">Transmembrane helix</keyword>
<dbReference type="PROSITE" id="PS50887">
    <property type="entry name" value="GGDEF"/>
    <property type="match status" value="1"/>
</dbReference>
<dbReference type="RefSeq" id="WP_226764858.1">
    <property type="nucleotide sequence ID" value="NZ_JAJAWG010000010.1"/>
</dbReference>
<dbReference type="InterPro" id="IPR032244">
    <property type="entry name" value="LapD_MoxY_N"/>
</dbReference>
<dbReference type="InterPro" id="IPR029787">
    <property type="entry name" value="Nucleotide_cyclase"/>
</dbReference>
<keyword evidence="1" id="KW-0812">Transmembrane</keyword>
<name>A0ABS8BN25_9NEIS</name>
<dbReference type="EMBL" id="JAJAWG010000010">
    <property type="protein sequence ID" value="MCB5197130.1"/>
    <property type="molecule type" value="Genomic_DNA"/>
</dbReference>
<dbReference type="InterPro" id="IPR035919">
    <property type="entry name" value="EAL_sf"/>
</dbReference>
<evidence type="ECO:0000259" key="4">
    <source>
        <dbReference type="PROSITE" id="PS50887"/>
    </source>
</evidence>
<protein>
    <submittedName>
        <fullName evidence="5">EAL domain-containing protein</fullName>
    </submittedName>
</protein>
<dbReference type="SMART" id="SM00267">
    <property type="entry name" value="GGDEF"/>
    <property type="match status" value="1"/>
</dbReference>
<evidence type="ECO:0000256" key="1">
    <source>
        <dbReference type="SAM" id="Phobius"/>
    </source>
</evidence>
<dbReference type="Pfam" id="PF00563">
    <property type="entry name" value="EAL"/>
    <property type="match status" value="1"/>
</dbReference>
<dbReference type="Pfam" id="PF00990">
    <property type="entry name" value="GGDEF"/>
    <property type="match status" value="1"/>
</dbReference>
<dbReference type="Proteomes" id="UP001198034">
    <property type="component" value="Unassembled WGS sequence"/>
</dbReference>
<dbReference type="InterPro" id="IPR000160">
    <property type="entry name" value="GGDEF_dom"/>
</dbReference>
<dbReference type="PROSITE" id="PS50883">
    <property type="entry name" value="EAL"/>
    <property type="match status" value="1"/>
</dbReference>
<dbReference type="InterPro" id="IPR050706">
    <property type="entry name" value="Cyclic-di-GMP_PDE-like"/>
</dbReference>
<reference evidence="5 6" key="1">
    <citation type="submission" date="2021-10" db="EMBL/GenBank/DDBJ databases">
        <authorList>
            <person name="Chen M."/>
        </authorList>
    </citation>
    <scope>NUCLEOTIDE SEQUENCE [LARGE SCALE GENOMIC DNA]</scope>
    <source>
        <strain evidence="5 6">H3-26</strain>
    </source>
</reference>
<dbReference type="Gene3D" id="3.30.70.270">
    <property type="match status" value="1"/>
</dbReference>
<dbReference type="Gene3D" id="3.30.110.200">
    <property type="match status" value="1"/>
</dbReference>
<dbReference type="SUPFAM" id="SSF141868">
    <property type="entry name" value="EAL domain-like"/>
    <property type="match status" value="1"/>
</dbReference>
<evidence type="ECO:0000259" key="2">
    <source>
        <dbReference type="PROSITE" id="PS50883"/>
    </source>
</evidence>
<keyword evidence="6" id="KW-1185">Reference proteome</keyword>
<evidence type="ECO:0000313" key="6">
    <source>
        <dbReference type="Proteomes" id="UP001198034"/>
    </source>
</evidence>
<dbReference type="SUPFAM" id="SSF55073">
    <property type="entry name" value="Nucleotide cyclase"/>
    <property type="match status" value="1"/>
</dbReference>
<dbReference type="InterPro" id="IPR003660">
    <property type="entry name" value="HAMP_dom"/>
</dbReference>
<accession>A0ABS8BN25</accession>
<dbReference type="InterPro" id="IPR043128">
    <property type="entry name" value="Rev_trsase/Diguanyl_cyclase"/>
</dbReference>
<feature type="domain" description="GGDEF" evidence="4">
    <location>
        <begin position="263"/>
        <end position="389"/>
    </location>
</feature>